<dbReference type="AlphaFoldDB" id="A0A1S1QGJ7"/>
<evidence type="ECO:0000256" key="1">
    <source>
        <dbReference type="SAM" id="MobiDB-lite"/>
    </source>
</evidence>
<name>A0A1S1QGJ7_9ACTN</name>
<feature type="compositionally biased region" description="Low complexity" evidence="1">
    <location>
        <begin position="51"/>
        <end position="62"/>
    </location>
</feature>
<evidence type="ECO:0000256" key="2">
    <source>
        <dbReference type="SAM" id="Phobius"/>
    </source>
</evidence>
<dbReference type="EMBL" id="MBLM01000137">
    <property type="protein sequence ID" value="OHV32736.1"/>
    <property type="molecule type" value="Genomic_DNA"/>
</dbReference>
<feature type="compositionally biased region" description="Gly residues" evidence="1">
    <location>
        <begin position="123"/>
        <end position="135"/>
    </location>
</feature>
<feature type="compositionally biased region" description="Basic and acidic residues" evidence="1">
    <location>
        <begin position="32"/>
        <end position="50"/>
    </location>
</feature>
<feature type="compositionally biased region" description="Low complexity" evidence="1">
    <location>
        <begin position="102"/>
        <end position="122"/>
    </location>
</feature>
<keyword evidence="2" id="KW-0812">Transmembrane</keyword>
<keyword evidence="2" id="KW-1133">Transmembrane helix</keyword>
<accession>A0A1S1QGJ7</accession>
<keyword evidence="4" id="KW-1185">Reference proteome</keyword>
<proteinExistence type="predicted"/>
<protein>
    <submittedName>
        <fullName evidence="3">Uncharacterized protein</fullName>
    </submittedName>
</protein>
<reference evidence="4" key="1">
    <citation type="submission" date="2016-07" db="EMBL/GenBank/DDBJ databases">
        <title>Sequence Frankia sp. strain CcI1.17.</title>
        <authorList>
            <person name="Ghodhbane-Gtari F."/>
            <person name="Swanson E."/>
            <person name="Gueddou A."/>
            <person name="Morris K."/>
            <person name="Hezbri K."/>
            <person name="Ktari A."/>
            <person name="Nouioui I."/>
            <person name="Abebe-Akele F."/>
            <person name="Simpson S."/>
            <person name="Thomas K."/>
            <person name="Gtari M."/>
            <person name="Tisa L.S."/>
            <person name="Hurst S."/>
        </authorList>
    </citation>
    <scope>NUCLEOTIDE SEQUENCE [LARGE SCALE GENOMIC DNA]</scope>
    <source>
        <strain evidence="4">Cc1.17</strain>
    </source>
</reference>
<dbReference type="Proteomes" id="UP000179627">
    <property type="component" value="Unassembled WGS sequence"/>
</dbReference>
<organism evidence="3 4">
    <name type="scientific">Parafrankia colletiae</name>
    <dbReference type="NCBI Taxonomy" id="573497"/>
    <lineage>
        <taxon>Bacteria</taxon>
        <taxon>Bacillati</taxon>
        <taxon>Actinomycetota</taxon>
        <taxon>Actinomycetes</taxon>
        <taxon>Frankiales</taxon>
        <taxon>Frankiaceae</taxon>
        <taxon>Parafrankia</taxon>
    </lineage>
</organism>
<gene>
    <name evidence="3" type="ORF">CC117_24670</name>
</gene>
<feature type="region of interest" description="Disordered" evidence="1">
    <location>
        <begin position="1"/>
        <end position="157"/>
    </location>
</feature>
<feature type="transmembrane region" description="Helical" evidence="2">
    <location>
        <begin position="249"/>
        <end position="270"/>
    </location>
</feature>
<sequence>MGPATRPVPFQPMPFQSRPDRPATGPVPPDSPMDRTVHIPRPRDLMDPDLLRLGPGLARPAGHSGPGGIAGLENVTGSPRVGGVVPATGSPEPPLSGDARRGAAGAGSRPGATGTSTSTGPRAGAGTGTGAGTGPRGTAEPTMRGTVPPGLRRATGAGQGDVLRTFVTSVRPDMRRWYTICDPGALGVGPRPAAVHGYGGPNGVAVPSTPPPGRNAAGRGSTRYSTRCPYEYESEAARADLAEQRSVRVATTVTVAVIALALVMLGLMAFGTTM</sequence>
<evidence type="ECO:0000313" key="4">
    <source>
        <dbReference type="Proteomes" id="UP000179627"/>
    </source>
</evidence>
<keyword evidence="2" id="KW-0472">Membrane</keyword>
<comment type="caution">
    <text evidence="3">The sequence shown here is derived from an EMBL/GenBank/DDBJ whole genome shotgun (WGS) entry which is preliminary data.</text>
</comment>
<evidence type="ECO:0000313" key="3">
    <source>
        <dbReference type="EMBL" id="OHV32736.1"/>
    </source>
</evidence>